<dbReference type="Pfam" id="PF00690">
    <property type="entry name" value="Cation_ATPase_N"/>
    <property type="match status" value="1"/>
</dbReference>
<dbReference type="InterPro" id="IPR004014">
    <property type="entry name" value="ATPase_P-typ_cation-transptr_N"/>
</dbReference>
<evidence type="ECO:0000256" key="2">
    <source>
        <dbReference type="ARBA" id="ARBA00008804"/>
    </source>
</evidence>
<keyword evidence="12" id="KW-0813">Transport</keyword>
<dbReference type="NCBIfam" id="TIGR01494">
    <property type="entry name" value="ATPase_P-type"/>
    <property type="match status" value="2"/>
</dbReference>
<feature type="transmembrane region" description="Helical" evidence="12">
    <location>
        <begin position="387"/>
        <end position="413"/>
    </location>
</feature>
<evidence type="ECO:0000256" key="13">
    <source>
        <dbReference type="SAM" id="MobiDB-lite"/>
    </source>
</evidence>
<dbReference type="EMBL" id="BEYU01000077">
    <property type="protein sequence ID" value="GBG30539.1"/>
    <property type="molecule type" value="Genomic_DNA"/>
</dbReference>
<feature type="transmembrane region" description="Helical" evidence="12">
    <location>
        <begin position="936"/>
        <end position="955"/>
    </location>
</feature>
<keyword evidence="10 12" id="KW-1133">Transmembrane helix</keyword>
<accession>A0A2R5GJN9</accession>
<dbReference type="GO" id="GO:0005524">
    <property type="term" value="F:ATP binding"/>
    <property type="evidence" value="ECO:0007669"/>
    <property type="project" value="UniProtKB-UniRule"/>
</dbReference>
<dbReference type="AlphaFoldDB" id="A0A2R5GJN9"/>
<feature type="transmembrane region" description="Helical" evidence="12">
    <location>
        <begin position="822"/>
        <end position="844"/>
    </location>
</feature>
<dbReference type="Gene3D" id="1.20.1110.10">
    <property type="entry name" value="Calcium-transporting ATPase, transmembrane domain"/>
    <property type="match status" value="1"/>
</dbReference>
<dbReference type="InterPro" id="IPR018303">
    <property type="entry name" value="ATPase_P-typ_P_site"/>
</dbReference>
<evidence type="ECO:0000256" key="10">
    <source>
        <dbReference type="ARBA" id="ARBA00022989"/>
    </source>
</evidence>
<evidence type="ECO:0000256" key="11">
    <source>
        <dbReference type="ARBA" id="ARBA00023136"/>
    </source>
</evidence>
<dbReference type="PROSITE" id="PS00154">
    <property type="entry name" value="ATPASE_E1_E2"/>
    <property type="match status" value="1"/>
</dbReference>
<dbReference type="InterPro" id="IPR006534">
    <property type="entry name" value="P-type_ATPase_IIIA"/>
</dbReference>
<keyword evidence="5" id="KW-0479">Metal-binding</keyword>
<keyword evidence="4 12" id="KW-0812">Transmembrane</keyword>
<dbReference type="InterPro" id="IPR023299">
    <property type="entry name" value="ATPase_P-typ_cyto_dom_N"/>
</dbReference>
<dbReference type="PANTHER" id="PTHR42861">
    <property type="entry name" value="CALCIUM-TRANSPORTING ATPASE"/>
    <property type="match status" value="1"/>
</dbReference>
<dbReference type="InterPro" id="IPR023298">
    <property type="entry name" value="ATPase_P-typ_TM_dom_sf"/>
</dbReference>
<protein>
    <recommendedName>
        <fullName evidence="12">Plasma membrane ATPase</fullName>
        <ecNumber evidence="12">7.1.2.1</ecNumber>
    </recommendedName>
</protein>
<dbReference type="GO" id="GO:0016887">
    <property type="term" value="F:ATP hydrolysis activity"/>
    <property type="evidence" value="ECO:0007669"/>
    <property type="project" value="InterPro"/>
</dbReference>
<feature type="transmembrane region" description="Helical" evidence="12">
    <location>
        <begin position="967"/>
        <end position="987"/>
    </location>
</feature>
<evidence type="ECO:0000256" key="6">
    <source>
        <dbReference type="ARBA" id="ARBA00022741"/>
    </source>
</evidence>
<gene>
    <name evidence="15" type="ORF">FCC1311_067592</name>
</gene>
<dbReference type="PRINTS" id="PR00120">
    <property type="entry name" value="HATPASE"/>
</dbReference>
<dbReference type="FunFam" id="2.70.150.10:FF:000042">
    <property type="entry name" value="Plasma membrane ATPase"/>
    <property type="match status" value="1"/>
</dbReference>
<evidence type="ECO:0000259" key="14">
    <source>
        <dbReference type="SMART" id="SM00831"/>
    </source>
</evidence>
<comment type="similarity">
    <text evidence="2 12">Belongs to the cation transport ATPase (P-type) (TC 3.A.3) family. Type IIIA subfamily.</text>
</comment>
<dbReference type="FunFam" id="3.40.1110.10:FF:000005">
    <property type="entry name" value="Plasma membrane ATPase"/>
    <property type="match status" value="1"/>
</dbReference>
<keyword evidence="3" id="KW-0597">Phosphoprotein</keyword>
<evidence type="ECO:0000256" key="8">
    <source>
        <dbReference type="ARBA" id="ARBA00022842"/>
    </source>
</evidence>
<keyword evidence="8 12" id="KW-0460">Magnesium</keyword>
<evidence type="ECO:0000256" key="12">
    <source>
        <dbReference type="RuleBase" id="RU362083"/>
    </source>
</evidence>
<keyword evidence="11 12" id="KW-0472">Membrane</keyword>
<dbReference type="InterPro" id="IPR023214">
    <property type="entry name" value="HAD_sf"/>
</dbReference>
<keyword evidence="12" id="KW-0406">Ion transport</keyword>
<comment type="subcellular location">
    <subcellularLocation>
        <location evidence="12">Cell membrane</location>
        <topology evidence="12">Multi-pass membrane protein</topology>
    </subcellularLocation>
    <subcellularLocation>
        <location evidence="1">Membrane</location>
        <topology evidence="1">Multi-pass membrane protein</topology>
    </subcellularLocation>
</comment>
<evidence type="ECO:0000256" key="1">
    <source>
        <dbReference type="ARBA" id="ARBA00004141"/>
    </source>
</evidence>
<feature type="compositionally biased region" description="Low complexity" evidence="13">
    <location>
        <begin position="1065"/>
        <end position="1083"/>
    </location>
</feature>
<dbReference type="NCBIfam" id="TIGR01647">
    <property type="entry name" value="ATPase-IIIA_H"/>
    <property type="match status" value="1"/>
</dbReference>
<evidence type="ECO:0000313" key="15">
    <source>
        <dbReference type="EMBL" id="GBG30539.1"/>
    </source>
</evidence>
<comment type="caution">
    <text evidence="15">The sequence shown here is derived from an EMBL/GenBank/DDBJ whole genome shotgun (WGS) entry which is preliminary data.</text>
</comment>
<dbReference type="GO" id="GO:0120029">
    <property type="term" value="P:proton export across plasma membrane"/>
    <property type="evidence" value="ECO:0007669"/>
    <property type="project" value="UniProtKB-UniRule"/>
</dbReference>
<feature type="region of interest" description="Disordered" evidence="13">
    <location>
        <begin position="1"/>
        <end position="74"/>
    </location>
</feature>
<keyword evidence="7 12" id="KW-0067">ATP-binding</keyword>
<organism evidence="15 16">
    <name type="scientific">Hondaea fermentalgiana</name>
    <dbReference type="NCBI Taxonomy" id="2315210"/>
    <lineage>
        <taxon>Eukaryota</taxon>
        <taxon>Sar</taxon>
        <taxon>Stramenopiles</taxon>
        <taxon>Bigyra</taxon>
        <taxon>Labyrinthulomycetes</taxon>
        <taxon>Thraustochytrida</taxon>
        <taxon>Thraustochytriidae</taxon>
        <taxon>Hondaea</taxon>
    </lineage>
</organism>
<dbReference type="InParanoid" id="A0A2R5GJN9"/>
<keyword evidence="9 12" id="KW-1278">Translocase</keyword>
<dbReference type="SMART" id="SM00831">
    <property type="entry name" value="Cation_ATPase_N"/>
    <property type="match status" value="1"/>
</dbReference>
<dbReference type="PRINTS" id="PR00119">
    <property type="entry name" value="CATATPASE"/>
</dbReference>
<name>A0A2R5GJN9_9STRA</name>
<dbReference type="SUPFAM" id="SSF81665">
    <property type="entry name" value="Calcium ATPase, transmembrane domain M"/>
    <property type="match status" value="1"/>
</dbReference>
<dbReference type="OrthoDB" id="116380at2759"/>
<dbReference type="InterPro" id="IPR059000">
    <property type="entry name" value="ATPase_P-type_domA"/>
</dbReference>
<dbReference type="EC" id="7.1.2.1" evidence="12"/>
<keyword evidence="6 12" id="KW-0547">Nucleotide-binding</keyword>
<dbReference type="GO" id="GO:0005886">
    <property type="term" value="C:plasma membrane"/>
    <property type="evidence" value="ECO:0007669"/>
    <property type="project" value="UniProtKB-SubCell"/>
</dbReference>
<proteinExistence type="inferred from homology"/>
<evidence type="ECO:0000256" key="9">
    <source>
        <dbReference type="ARBA" id="ARBA00022967"/>
    </source>
</evidence>
<reference evidence="15 16" key="1">
    <citation type="submission" date="2017-12" db="EMBL/GenBank/DDBJ databases">
        <title>Sequencing, de novo assembly and annotation of complete genome of a new Thraustochytrid species, strain FCC1311.</title>
        <authorList>
            <person name="Sedici K."/>
            <person name="Godart F."/>
            <person name="Aiese Cigliano R."/>
            <person name="Sanseverino W."/>
            <person name="Barakat M."/>
            <person name="Ortet P."/>
            <person name="Marechal E."/>
            <person name="Cagnac O."/>
            <person name="Amato A."/>
        </authorList>
    </citation>
    <scope>NUCLEOTIDE SEQUENCE [LARGE SCALE GENOMIC DNA]</scope>
</reference>
<dbReference type="Pfam" id="PF00702">
    <property type="entry name" value="Hydrolase"/>
    <property type="match status" value="1"/>
</dbReference>
<evidence type="ECO:0000256" key="5">
    <source>
        <dbReference type="ARBA" id="ARBA00022723"/>
    </source>
</evidence>
<dbReference type="InterPro" id="IPR008250">
    <property type="entry name" value="ATPase_P-typ_transduc_dom_A_sf"/>
</dbReference>
<dbReference type="Pfam" id="PF00122">
    <property type="entry name" value="E1-E2_ATPase"/>
    <property type="match status" value="1"/>
</dbReference>
<feature type="transmembrane region" description="Helical" evidence="12">
    <location>
        <begin position="993"/>
        <end position="1014"/>
    </location>
</feature>
<evidence type="ECO:0000256" key="3">
    <source>
        <dbReference type="ARBA" id="ARBA00022553"/>
    </source>
</evidence>
<dbReference type="SFLD" id="SFLDG00002">
    <property type="entry name" value="C1.7:_P-type_atpase_like"/>
    <property type="match status" value="1"/>
</dbReference>
<dbReference type="SUPFAM" id="SSF56784">
    <property type="entry name" value="HAD-like"/>
    <property type="match status" value="1"/>
</dbReference>
<dbReference type="SUPFAM" id="SSF81653">
    <property type="entry name" value="Calcium ATPase, transduction domain A"/>
    <property type="match status" value="1"/>
</dbReference>
<feature type="compositionally biased region" description="Low complexity" evidence="13">
    <location>
        <begin position="23"/>
        <end position="40"/>
    </location>
</feature>
<keyword evidence="16" id="KW-1185">Reference proteome</keyword>
<dbReference type="InterPro" id="IPR036412">
    <property type="entry name" value="HAD-like_sf"/>
</dbReference>
<feature type="compositionally biased region" description="Low complexity" evidence="13">
    <location>
        <begin position="49"/>
        <end position="70"/>
    </location>
</feature>
<dbReference type="FunFam" id="3.40.50.1000:FF:000211">
    <property type="entry name" value="Plasma membrane ATPase"/>
    <property type="match status" value="1"/>
</dbReference>
<evidence type="ECO:0000313" key="16">
    <source>
        <dbReference type="Proteomes" id="UP000241890"/>
    </source>
</evidence>
<dbReference type="InterPro" id="IPR001757">
    <property type="entry name" value="P_typ_ATPase"/>
</dbReference>
<feature type="domain" description="Cation-transporting P-type ATPase N-terminal" evidence="14">
    <location>
        <begin position="101"/>
        <end position="173"/>
    </location>
</feature>
<evidence type="ECO:0000256" key="7">
    <source>
        <dbReference type="ARBA" id="ARBA00022840"/>
    </source>
</evidence>
<dbReference type="Gene3D" id="3.40.1110.10">
    <property type="entry name" value="Calcium-transporting ATPase, cytoplasmic domain N"/>
    <property type="match status" value="1"/>
</dbReference>
<dbReference type="InterPro" id="IPR044492">
    <property type="entry name" value="P_typ_ATPase_HD_dom"/>
</dbReference>
<dbReference type="GO" id="GO:0046872">
    <property type="term" value="F:metal ion binding"/>
    <property type="evidence" value="ECO:0007669"/>
    <property type="project" value="UniProtKB-KW"/>
</dbReference>
<sequence>MSLEEGKDASSTPAPMEETASNATLTEPPQEETTAPAATETKPEDTTATKEAAAASPAEPAAAAAPAAVPAEKESLHAMKELQNPTAQRQMDDAGDDDEFDIAALTIEEALAKFNTTKGGLTSEEAARRLEQYGPNALPETETNKCLQFLSFMWNPLSWVMEAAAIVAIVLSNGPQPYIFPNSQWNQFDSSFDSGSPDVDGNPPPDYPDFIGIVLLLIANSCIGYYEESKAGDAVAALMDQLSPECYVKRDGEWKTLPAKDLVPGDIVTIKLGDIIPADMKVLEGEPLKIDQAGLTGESLPVTKSPGDEVYSSSVVKRGEIDCMVHATGINTFFGKAANLVGSTEEHGHLQQVLSAIGLFCMSYIGLWIVIVVIVTPSAYTWYYRGIINVVLVLLIGGIPIAMPTVLSVTMALGVNELAKMDAIVTRITAVEEMAGMDVLCSDKTGTLTLNQLTVDTPSCCGEFTPSEVIRSAALAAKREGDPDAIDKCIAEAAVAQGLNFDEWEETHFFPFDPVGKRTQATLKHKTEDNRVYVVSKGAPQVMIDLAWNADEIRAEQEKQIDDFALRGLRAIGVAEKHGEDGKWEFMGLIPLLDPPRHDTKQTIDEAQRLGVSVKMITGDQVAIGKETARRLAMGVNFHNAKILRSEFVEGIPIVDIVEEADGFGEVFPEDKYRCVEILRHSKRGPFGGNHVVGMTGDGVNDAPALKAADVGIAVADATDAARAASDMVLLTPGLNVIIHAIIGSRKIFQRMKNYAMYACATTVRIVTTFGLLCVAFQFSFPPFMVLIIAYLNDGTILTISKDNASPSPTPDAWRLKEIFSIGANIGIWLTLSTVVFFIVIIYTDFFDTVAPKMPELMVKDDPICYFYESTTAQSWGAANGFAECAAGSISDACTAVLRAAHSAMSPDLRYAPENDCLSAYQATYGNNDIGRRLNAVIYLQVSITGQLVIFSTRSRTFFFQGAPPSPWLMGAVALAQLVATFLVVYADWPFTAIAPIGWGWAGIIWVWSIIWFLPVDIVKITTLWILYGNPWKAASQQRLMLSMAVNGGASHLGSRAGSRKAPNSRAYARASAARAAARASRR</sequence>
<dbReference type="GO" id="GO:0008553">
    <property type="term" value="F:P-type proton-exporting transporter activity"/>
    <property type="evidence" value="ECO:0007669"/>
    <property type="project" value="UniProtKB-UniRule"/>
</dbReference>
<comment type="caution">
    <text evidence="12">Lacks conserved residue(s) required for the propagation of feature annotation.</text>
</comment>
<evidence type="ECO:0000256" key="4">
    <source>
        <dbReference type="ARBA" id="ARBA00022692"/>
    </source>
</evidence>
<dbReference type="SFLD" id="SFLDS00003">
    <property type="entry name" value="Haloacid_Dehalogenase"/>
    <property type="match status" value="1"/>
</dbReference>
<dbReference type="SUPFAM" id="SSF81660">
    <property type="entry name" value="Metal cation-transporting ATPase, ATP-binding domain N"/>
    <property type="match status" value="1"/>
</dbReference>
<feature type="transmembrane region" description="Helical" evidence="12">
    <location>
        <begin position="353"/>
        <end position="375"/>
    </location>
</feature>
<dbReference type="Gene3D" id="2.70.150.10">
    <property type="entry name" value="Calcium-transporting ATPase, cytoplasmic transduction domain A"/>
    <property type="match status" value="1"/>
</dbReference>
<comment type="catalytic activity">
    <reaction evidence="12">
        <text>ATP + H2O + H(+)(in) = ADP + phosphate + 2 H(+)(out)</text>
        <dbReference type="Rhea" id="RHEA:20852"/>
        <dbReference type="ChEBI" id="CHEBI:15377"/>
        <dbReference type="ChEBI" id="CHEBI:15378"/>
        <dbReference type="ChEBI" id="CHEBI:30616"/>
        <dbReference type="ChEBI" id="CHEBI:43474"/>
        <dbReference type="ChEBI" id="CHEBI:456216"/>
        <dbReference type="EC" id="7.1.2.1"/>
    </reaction>
</comment>
<keyword evidence="12" id="KW-0375">Hydrogen ion transport</keyword>
<dbReference type="SFLD" id="SFLDF00027">
    <property type="entry name" value="p-type_atpase"/>
    <property type="match status" value="1"/>
</dbReference>
<dbReference type="Gene3D" id="3.40.50.1000">
    <property type="entry name" value="HAD superfamily/HAD-like"/>
    <property type="match status" value="1"/>
</dbReference>
<feature type="region of interest" description="Disordered" evidence="13">
    <location>
        <begin position="1054"/>
        <end position="1083"/>
    </location>
</feature>
<dbReference type="Proteomes" id="UP000241890">
    <property type="component" value="Unassembled WGS sequence"/>
</dbReference>
<dbReference type="CDD" id="cd02076">
    <property type="entry name" value="P-type_ATPase_H"/>
    <property type="match status" value="1"/>
</dbReference>